<evidence type="ECO:0000313" key="4">
    <source>
        <dbReference type="Proteomes" id="UP000298058"/>
    </source>
</evidence>
<dbReference type="AlphaFoldDB" id="A0A4R9LW12"/>
<gene>
    <name evidence="3" type="ORF">EHS15_13800</name>
</gene>
<keyword evidence="2" id="KW-0472">Membrane</keyword>
<feature type="transmembrane region" description="Helical" evidence="2">
    <location>
        <begin position="80"/>
        <end position="98"/>
    </location>
</feature>
<dbReference type="RefSeq" id="WP_135761146.1">
    <property type="nucleotide sequence ID" value="NZ_RQHW01000047.1"/>
</dbReference>
<organism evidence="3 4">
    <name type="scientific">Leptospira idonii</name>
    <dbReference type="NCBI Taxonomy" id="1193500"/>
    <lineage>
        <taxon>Bacteria</taxon>
        <taxon>Pseudomonadati</taxon>
        <taxon>Spirochaetota</taxon>
        <taxon>Spirochaetia</taxon>
        <taxon>Leptospirales</taxon>
        <taxon>Leptospiraceae</taxon>
        <taxon>Leptospira</taxon>
    </lineage>
</organism>
<evidence type="ECO:0000313" key="3">
    <source>
        <dbReference type="EMBL" id="TGN18463.1"/>
    </source>
</evidence>
<evidence type="ECO:0000256" key="2">
    <source>
        <dbReference type="SAM" id="Phobius"/>
    </source>
</evidence>
<proteinExistence type="predicted"/>
<keyword evidence="2" id="KW-1133">Transmembrane helix</keyword>
<reference evidence="3" key="1">
    <citation type="journal article" date="2019" name="PLoS Negl. Trop. Dis.">
        <title>Revisiting the worldwide diversity of Leptospira species in the environment.</title>
        <authorList>
            <person name="Vincent A.T."/>
            <person name="Schiettekatte O."/>
            <person name="Bourhy P."/>
            <person name="Veyrier F.J."/>
            <person name="Picardeau M."/>
        </authorList>
    </citation>
    <scope>NUCLEOTIDE SEQUENCE [LARGE SCALE GENOMIC DNA]</scope>
    <source>
        <strain evidence="3">201300427</strain>
    </source>
</reference>
<dbReference type="Proteomes" id="UP000298058">
    <property type="component" value="Unassembled WGS sequence"/>
</dbReference>
<evidence type="ECO:0000256" key="1">
    <source>
        <dbReference type="SAM" id="MobiDB-lite"/>
    </source>
</evidence>
<keyword evidence="4" id="KW-1185">Reference proteome</keyword>
<keyword evidence="2" id="KW-0812">Transmembrane</keyword>
<name>A0A4R9LW12_9LEPT</name>
<dbReference type="EMBL" id="RQHW01000047">
    <property type="protein sequence ID" value="TGN18463.1"/>
    <property type="molecule type" value="Genomic_DNA"/>
</dbReference>
<feature type="region of interest" description="Disordered" evidence="1">
    <location>
        <begin position="104"/>
        <end position="145"/>
    </location>
</feature>
<feature type="compositionally biased region" description="Basic and acidic residues" evidence="1">
    <location>
        <begin position="134"/>
        <end position="145"/>
    </location>
</feature>
<protein>
    <submittedName>
        <fullName evidence="3">Uncharacterized protein</fullName>
    </submittedName>
</protein>
<dbReference type="OrthoDB" id="330223at2"/>
<sequence>MVRCPVCSHSFQFNPGETNDGEYEKETIPSFQFQPSAKEYLNLVVDLLYAPVDFLKSKFSSPASKTSYPQEKIWKKPHTLAGYFLFLIFILYLIKGFVPTEKEKSLLPEKETPPTATEPEHSPPPPSNEEEWNPLDREDLPSVQI</sequence>
<accession>A0A4R9LW12</accession>
<comment type="caution">
    <text evidence="3">The sequence shown here is derived from an EMBL/GenBank/DDBJ whole genome shotgun (WGS) entry which is preliminary data.</text>
</comment>